<keyword evidence="1" id="KW-0479">Metal-binding</keyword>
<comment type="caution">
    <text evidence="7">The sequence shown here is derived from an EMBL/GenBank/DDBJ whole genome shotgun (WGS) entry which is preliminary data.</text>
</comment>
<dbReference type="Proteomes" id="UP000298327">
    <property type="component" value="Unassembled WGS sequence"/>
</dbReference>
<gene>
    <name evidence="7" type="ORF">EVG20_g385</name>
</gene>
<organism evidence="7 8">
    <name type="scientific">Dentipellis fragilis</name>
    <dbReference type="NCBI Taxonomy" id="205917"/>
    <lineage>
        <taxon>Eukaryota</taxon>
        <taxon>Fungi</taxon>
        <taxon>Dikarya</taxon>
        <taxon>Basidiomycota</taxon>
        <taxon>Agaricomycotina</taxon>
        <taxon>Agaricomycetes</taxon>
        <taxon>Russulales</taxon>
        <taxon>Hericiaceae</taxon>
        <taxon>Dentipellis</taxon>
    </lineage>
</organism>
<feature type="domain" description="MYND-type" evidence="6">
    <location>
        <begin position="202"/>
        <end position="241"/>
    </location>
</feature>
<dbReference type="Gene3D" id="6.10.140.2220">
    <property type="match status" value="2"/>
</dbReference>
<evidence type="ECO:0000256" key="3">
    <source>
        <dbReference type="ARBA" id="ARBA00022833"/>
    </source>
</evidence>
<keyword evidence="2 4" id="KW-0863">Zinc-finger</keyword>
<dbReference type="SUPFAM" id="SSF144232">
    <property type="entry name" value="HIT/MYND zinc finger-like"/>
    <property type="match status" value="2"/>
</dbReference>
<evidence type="ECO:0000256" key="4">
    <source>
        <dbReference type="PROSITE-ProRule" id="PRU00134"/>
    </source>
</evidence>
<evidence type="ECO:0000259" key="6">
    <source>
        <dbReference type="PROSITE" id="PS50865"/>
    </source>
</evidence>
<name>A0A4Y9ZCZ6_9AGAM</name>
<dbReference type="OrthoDB" id="341421at2759"/>
<feature type="compositionally biased region" description="Low complexity" evidence="5">
    <location>
        <begin position="169"/>
        <end position="189"/>
    </location>
</feature>
<dbReference type="GO" id="GO:0008270">
    <property type="term" value="F:zinc ion binding"/>
    <property type="evidence" value="ECO:0007669"/>
    <property type="project" value="UniProtKB-KW"/>
</dbReference>
<dbReference type="Pfam" id="PF01753">
    <property type="entry name" value="zf-MYND"/>
    <property type="match status" value="2"/>
</dbReference>
<feature type="domain" description="MYND-type" evidence="6">
    <location>
        <begin position="120"/>
        <end position="159"/>
    </location>
</feature>
<feature type="region of interest" description="Disordered" evidence="5">
    <location>
        <begin position="57"/>
        <end position="111"/>
    </location>
</feature>
<feature type="compositionally biased region" description="Basic and acidic residues" evidence="5">
    <location>
        <begin position="96"/>
        <end position="106"/>
    </location>
</feature>
<feature type="compositionally biased region" description="Low complexity" evidence="5">
    <location>
        <begin position="79"/>
        <end position="95"/>
    </location>
</feature>
<accession>A0A4Y9ZCZ6</accession>
<proteinExistence type="predicted"/>
<dbReference type="AlphaFoldDB" id="A0A4Y9ZCZ6"/>
<feature type="region of interest" description="Disordered" evidence="5">
    <location>
        <begin position="156"/>
        <end position="191"/>
    </location>
</feature>
<evidence type="ECO:0000256" key="5">
    <source>
        <dbReference type="SAM" id="MobiDB-lite"/>
    </source>
</evidence>
<protein>
    <recommendedName>
        <fullName evidence="6">MYND-type domain-containing protein</fullName>
    </recommendedName>
</protein>
<evidence type="ECO:0000256" key="1">
    <source>
        <dbReference type="ARBA" id="ARBA00022723"/>
    </source>
</evidence>
<keyword evidence="8" id="KW-1185">Reference proteome</keyword>
<dbReference type="PROSITE" id="PS50865">
    <property type="entry name" value="ZF_MYND_2"/>
    <property type="match status" value="2"/>
</dbReference>
<dbReference type="PROSITE" id="PS01360">
    <property type="entry name" value="ZF_MYND_1"/>
    <property type="match status" value="2"/>
</dbReference>
<evidence type="ECO:0000313" key="7">
    <source>
        <dbReference type="EMBL" id="TFY72635.1"/>
    </source>
</evidence>
<keyword evidence="3" id="KW-0862">Zinc</keyword>
<dbReference type="EMBL" id="SEOQ01000009">
    <property type="protein sequence ID" value="TFY72635.1"/>
    <property type="molecule type" value="Genomic_DNA"/>
</dbReference>
<reference evidence="7 8" key="1">
    <citation type="submission" date="2019-02" db="EMBL/GenBank/DDBJ databases">
        <title>Genome sequencing of the rare red list fungi Dentipellis fragilis.</title>
        <authorList>
            <person name="Buettner E."/>
            <person name="Kellner H."/>
        </authorList>
    </citation>
    <scope>NUCLEOTIDE SEQUENCE [LARGE SCALE GENOMIC DNA]</scope>
    <source>
        <strain evidence="7 8">DSM 105465</strain>
    </source>
</reference>
<sequence>MSRQDVLRALGAPEYVVNEPLPPGPGGFQMESFGAFPCRCNECILSSMVEEMGLDIDDDDVGEQGQAGSSALPRQNTWASASTSASAAETGASGRRAGDSGSRIEEVKEEEGGMEGTLQCAACRLKDKGKVRLCTGCRKVAYCSRECQVKDWKSHKSTCKPKKPEAESAKAASTATSTSVPASASTDASNEPVVVTPPIGKCARCGWDKNFDLEFCEACRRAKYCSQDCEDADKETHRAFCEMERKRIAQEKTENAAAAEREVHVPPEAMDHCSQCGSEKQDSWKLYFWKTHKAFCGETDRIEISSFYPLLACLIDISHDHILKPIHKAFTLTVMNDPTPGSNPMEFSDGWEAVPVLLGLPTRRAQRPVPIDRSWWPAAANSAILGKLAARIRREGFFLPILTAVSLALLSEMYTTTSAADSSQHRLRLRYRTMPISDFGICAGSARVVNQDKLGYLDMRTLSELHGQDPNDHYWLYFRTARGEEVLLDCAMFTFNLNMLIFARPYGITSDTFVPAFFQEREMRQNAPALHMERKRVSMLRSSQMQQVAANSARGFVPEDEDRVAAFMESLAGRAVTGVERELAMALAKDHTRVIREALQEEQWKQYPEDVQIAIAGDPGELDNWEERCDVWWDNLQKDKRKKKQKARKGRASGV</sequence>
<dbReference type="InterPro" id="IPR002893">
    <property type="entry name" value="Znf_MYND"/>
</dbReference>
<dbReference type="STRING" id="205917.A0A4Y9ZCZ6"/>
<evidence type="ECO:0000256" key="2">
    <source>
        <dbReference type="ARBA" id="ARBA00022771"/>
    </source>
</evidence>
<feature type="compositionally biased region" description="Polar residues" evidence="5">
    <location>
        <begin position="66"/>
        <end position="78"/>
    </location>
</feature>
<evidence type="ECO:0000313" key="8">
    <source>
        <dbReference type="Proteomes" id="UP000298327"/>
    </source>
</evidence>